<proteinExistence type="predicted"/>
<evidence type="ECO:0000313" key="1">
    <source>
        <dbReference type="EMBL" id="QDU59115.1"/>
    </source>
</evidence>
<sequence length="223" mass="24393">MFTAAVVSALQVTEDGFTMADLNQDGLSFRELMEWVRVSPMNELYGSEKLLTDMYDARVAMKDPNHSLRVNPNGHIPWFHRSQFNGYERDEFGSWATEPIDVELGAFAAVTDDFGTAGLLELMTEGEQAFRDMLTSLPGDFNNDGVVDLGDYTVWRDNFGAPAGTLPNDVAGTDIGLDQYTEWKAFFGSRLSPPAAVQVPEPTGAMLMAGLASLLLVAGRIAK</sequence>
<dbReference type="EMBL" id="CP036278">
    <property type="protein sequence ID" value="QDU59115.1"/>
    <property type="molecule type" value="Genomic_DNA"/>
</dbReference>
<dbReference type="Proteomes" id="UP000315750">
    <property type="component" value="Chromosome"/>
</dbReference>
<organism evidence="1 2">
    <name type="scientific">Aeoliella mucimassa</name>
    <dbReference type="NCBI Taxonomy" id="2527972"/>
    <lineage>
        <taxon>Bacteria</taxon>
        <taxon>Pseudomonadati</taxon>
        <taxon>Planctomycetota</taxon>
        <taxon>Planctomycetia</taxon>
        <taxon>Pirellulales</taxon>
        <taxon>Lacipirellulaceae</taxon>
        <taxon>Aeoliella</taxon>
    </lineage>
</organism>
<evidence type="ECO:0000313" key="2">
    <source>
        <dbReference type="Proteomes" id="UP000315750"/>
    </source>
</evidence>
<name>A0A518AWK3_9BACT</name>
<dbReference type="RefSeq" id="WP_197528715.1">
    <property type="nucleotide sequence ID" value="NZ_CP036278.1"/>
</dbReference>
<dbReference type="InterPro" id="IPR018247">
    <property type="entry name" value="EF_Hand_1_Ca_BS"/>
</dbReference>
<accession>A0A518AWK3</accession>
<keyword evidence="2" id="KW-1185">Reference proteome</keyword>
<reference evidence="1 2" key="1">
    <citation type="submission" date="2019-02" db="EMBL/GenBank/DDBJ databases">
        <title>Deep-cultivation of Planctomycetes and their phenomic and genomic characterization uncovers novel biology.</title>
        <authorList>
            <person name="Wiegand S."/>
            <person name="Jogler M."/>
            <person name="Boedeker C."/>
            <person name="Pinto D."/>
            <person name="Vollmers J."/>
            <person name="Rivas-Marin E."/>
            <person name="Kohn T."/>
            <person name="Peeters S.H."/>
            <person name="Heuer A."/>
            <person name="Rast P."/>
            <person name="Oberbeckmann S."/>
            <person name="Bunk B."/>
            <person name="Jeske O."/>
            <person name="Meyerdierks A."/>
            <person name="Storesund J.E."/>
            <person name="Kallscheuer N."/>
            <person name="Luecker S."/>
            <person name="Lage O.M."/>
            <person name="Pohl T."/>
            <person name="Merkel B.J."/>
            <person name="Hornburger P."/>
            <person name="Mueller R.-W."/>
            <person name="Bruemmer F."/>
            <person name="Labrenz M."/>
            <person name="Spormann A.M."/>
            <person name="Op den Camp H."/>
            <person name="Overmann J."/>
            <person name="Amann R."/>
            <person name="Jetten M.S.M."/>
            <person name="Mascher T."/>
            <person name="Medema M.H."/>
            <person name="Devos D.P."/>
            <person name="Kaster A.-K."/>
            <person name="Ovreas L."/>
            <person name="Rohde M."/>
            <person name="Galperin M.Y."/>
            <person name="Jogler C."/>
        </authorList>
    </citation>
    <scope>NUCLEOTIDE SEQUENCE [LARGE SCALE GENOMIC DNA]</scope>
    <source>
        <strain evidence="1 2">Pan181</strain>
    </source>
</reference>
<dbReference type="PROSITE" id="PS00018">
    <property type="entry name" value="EF_HAND_1"/>
    <property type="match status" value="1"/>
</dbReference>
<evidence type="ECO:0008006" key="3">
    <source>
        <dbReference type="Google" id="ProtNLM"/>
    </source>
</evidence>
<gene>
    <name evidence="1" type="ORF">Pan181_53560</name>
</gene>
<dbReference type="KEGG" id="amuc:Pan181_53560"/>
<protein>
    <recommendedName>
        <fullName evidence="3">PEP-CTERM protein-sorting domain-containing protein</fullName>
    </recommendedName>
</protein>
<dbReference type="AlphaFoldDB" id="A0A518AWK3"/>